<dbReference type="NCBIfam" id="NF006829">
    <property type="entry name" value="PRK09352.1"/>
    <property type="match status" value="1"/>
</dbReference>
<dbReference type="Gene3D" id="3.40.47.10">
    <property type="match status" value="1"/>
</dbReference>
<dbReference type="InterPro" id="IPR016039">
    <property type="entry name" value="Thiolase-like"/>
</dbReference>
<accession>A0A937FXN7</accession>
<gene>
    <name evidence="5" type="ORF">JMN32_10040</name>
</gene>
<dbReference type="CDD" id="cd00830">
    <property type="entry name" value="KAS_III"/>
    <property type="match status" value="1"/>
</dbReference>
<dbReference type="EMBL" id="JAEUGD010000031">
    <property type="protein sequence ID" value="MBL6446652.1"/>
    <property type="molecule type" value="Genomic_DNA"/>
</dbReference>
<evidence type="ECO:0000313" key="5">
    <source>
        <dbReference type="EMBL" id="MBL6446652.1"/>
    </source>
</evidence>
<dbReference type="Proteomes" id="UP000614216">
    <property type="component" value="Unassembled WGS sequence"/>
</dbReference>
<dbReference type="GO" id="GO:0004315">
    <property type="term" value="F:3-oxoacyl-[acyl-carrier-protein] synthase activity"/>
    <property type="evidence" value="ECO:0007669"/>
    <property type="project" value="InterPro"/>
</dbReference>
<keyword evidence="2" id="KW-0012">Acyltransferase</keyword>
<evidence type="ECO:0000259" key="3">
    <source>
        <dbReference type="Pfam" id="PF08541"/>
    </source>
</evidence>
<evidence type="ECO:0000256" key="2">
    <source>
        <dbReference type="ARBA" id="ARBA00023315"/>
    </source>
</evidence>
<dbReference type="GO" id="GO:0044550">
    <property type="term" value="P:secondary metabolite biosynthetic process"/>
    <property type="evidence" value="ECO:0007669"/>
    <property type="project" value="TreeGrafter"/>
</dbReference>
<name>A0A937FXN7_9BACT</name>
<comment type="caution">
    <text evidence="5">The sequence shown here is derived from an EMBL/GenBank/DDBJ whole genome shotgun (WGS) entry which is preliminary data.</text>
</comment>
<dbReference type="GO" id="GO:0006633">
    <property type="term" value="P:fatty acid biosynthetic process"/>
    <property type="evidence" value="ECO:0007669"/>
    <property type="project" value="InterPro"/>
</dbReference>
<dbReference type="RefSeq" id="WP_202856183.1">
    <property type="nucleotide sequence ID" value="NZ_JAEUGD010000031.1"/>
</dbReference>
<feature type="domain" description="Beta-ketoacyl-[acyl-carrier-protein] synthase III C-terminal" evidence="3">
    <location>
        <begin position="242"/>
        <end position="330"/>
    </location>
</feature>
<sequence>MRKAIITGTGSFAPARKIPNSYFNELLQEDVDTWLKQNVNIHERRWCEEGESVADLCEHAALEALENSKLNASDLDLIIVATDTPEFISPSTAAILQHRLGAEKAGTFDLNTACAGFVTAFDVAAKYIQADSQYNNILIVGGYAMSKHLNMRDKKTVTLFADGAGAVILSARESNNGQGFITSKLYTKGEYNEWMGIYSGGTRHPVNQDVIAANDHKLKFVHKFPKELNPEIWTDMIVKMCREMDIEPDDINQFLVTQLNFNSIDETMDNLGVSREKAHKIMDKYGYTGSACIPMALHDAISKGKIKKGDLIMLVGSGGGLAFASAAIKY</sequence>
<reference evidence="5" key="1">
    <citation type="submission" date="2021-01" db="EMBL/GenBank/DDBJ databases">
        <title>Fulvivirga kasyanovii gen. nov., sp nov., a novel member of the phylum Bacteroidetes isolated from seawater in a mussel farm.</title>
        <authorList>
            <person name="Zhao L.-H."/>
            <person name="Wang Z.-J."/>
        </authorList>
    </citation>
    <scope>NUCLEOTIDE SEQUENCE</scope>
    <source>
        <strain evidence="5">29W222</strain>
    </source>
</reference>
<dbReference type="SUPFAM" id="SSF53901">
    <property type="entry name" value="Thiolase-like"/>
    <property type="match status" value="1"/>
</dbReference>
<protein>
    <submittedName>
        <fullName evidence="5">Ketoacyl-ACP synthase III</fullName>
    </submittedName>
</protein>
<organism evidence="5 6">
    <name type="scientific">Fulvivirga marina</name>
    <dbReference type="NCBI Taxonomy" id="2494733"/>
    <lineage>
        <taxon>Bacteria</taxon>
        <taxon>Pseudomonadati</taxon>
        <taxon>Bacteroidota</taxon>
        <taxon>Cytophagia</taxon>
        <taxon>Cytophagales</taxon>
        <taxon>Fulvivirgaceae</taxon>
        <taxon>Fulvivirga</taxon>
    </lineage>
</organism>
<dbReference type="PANTHER" id="PTHR34069:SF2">
    <property type="entry name" value="BETA-KETOACYL-[ACYL-CARRIER-PROTEIN] SYNTHASE III"/>
    <property type="match status" value="1"/>
</dbReference>
<proteinExistence type="predicted"/>
<evidence type="ECO:0000259" key="4">
    <source>
        <dbReference type="Pfam" id="PF08545"/>
    </source>
</evidence>
<feature type="domain" description="Beta-ketoacyl-[acyl-carrier-protein] synthase III N-terminal" evidence="4">
    <location>
        <begin position="108"/>
        <end position="189"/>
    </location>
</feature>
<dbReference type="InterPro" id="IPR013751">
    <property type="entry name" value="ACP_syn_III_N"/>
</dbReference>
<keyword evidence="1" id="KW-0808">Transferase</keyword>
<dbReference type="AlphaFoldDB" id="A0A937FXN7"/>
<dbReference type="Pfam" id="PF08541">
    <property type="entry name" value="ACP_syn_III_C"/>
    <property type="match status" value="1"/>
</dbReference>
<dbReference type="Pfam" id="PF08545">
    <property type="entry name" value="ACP_syn_III"/>
    <property type="match status" value="1"/>
</dbReference>
<dbReference type="PANTHER" id="PTHR34069">
    <property type="entry name" value="3-OXOACYL-[ACYL-CARRIER-PROTEIN] SYNTHASE 3"/>
    <property type="match status" value="1"/>
</dbReference>
<keyword evidence="6" id="KW-1185">Reference proteome</keyword>
<evidence type="ECO:0000313" key="6">
    <source>
        <dbReference type="Proteomes" id="UP000614216"/>
    </source>
</evidence>
<dbReference type="InterPro" id="IPR013747">
    <property type="entry name" value="ACP_syn_III_C"/>
</dbReference>
<evidence type="ECO:0000256" key="1">
    <source>
        <dbReference type="ARBA" id="ARBA00022679"/>
    </source>
</evidence>